<gene>
    <name evidence="1" type="ORF">ACH5RR_021809</name>
</gene>
<evidence type="ECO:0000313" key="1">
    <source>
        <dbReference type="EMBL" id="KAL3519220.1"/>
    </source>
</evidence>
<comment type="caution">
    <text evidence="1">The sequence shown here is derived from an EMBL/GenBank/DDBJ whole genome shotgun (WGS) entry which is preliminary data.</text>
</comment>
<proteinExistence type="predicted"/>
<dbReference type="Proteomes" id="UP001630127">
    <property type="component" value="Unassembled WGS sequence"/>
</dbReference>
<organism evidence="1 2">
    <name type="scientific">Cinchona calisaya</name>
    <dbReference type="NCBI Taxonomy" id="153742"/>
    <lineage>
        <taxon>Eukaryota</taxon>
        <taxon>Viridiplantae</taxon>
        <taxon>Streptophyta</taxon>
        <taxon>Embryophyta</taxon>
        <taxon>Tracheophyta</taxon>
        <taxon>Spermatophyta</taxon>
        <taxon>Magnoliopsida</taxon>
        <taxon>eudicotyledons</taxon>
        <taxon>Gunneridae</taxon>
        <taxon>Pentapetalae</taxon>
        <taxon>asterids</taxon>
        <taxon>lamiids</taxon>
        <taxon>Gentianales</taxon>
        <taxon>Rubiaceae</taxon>
        <taxon>Cinchonoideae</taxon>
        <taxon>Cinchoneae</taxon>
        <taxon>Cinchona</taxon>
    </lineage>
</organism>
<evidence type="ECO:0000313" key="2">
    <source>
        <dbReference type="Proteomes" id="UP001630127"/>
    </source>
</evidence>
<name>A0ABD2ZLK6_9GENT</name>
<dbReference type="EMBL" id="JBJUIK010000009">
    <property type="protein sequence ID" value="KAL3519220.1"/>
    <property type="molecule type" value="Genomic_DNA"/>
</dbReference>
<dbReference type="AlphaFoldDB" id="A0ABD2ZLK6"/>
<keyword evidence="2" id="KW-1185">Reference proteome</keyword>
<protein>
    <submittedName>
        <fullName evidence="1">Uncharacterized protein</fullName>
    </submittedName>
</protein>
<reference evidence="1 2" key="1">
    <citation type="submission" date="2024-11" db="EMBL/GenBank/DDBJ databases">
        <title>A near-complete genome assembly of Cinchona calisaya.</title>
        <authorList>
            <person name="Lian D.C."/>
            <person name="Zhao X.W."/>
            <person name="Wei L."/>
        </authorList>
    </citation>
    <scope>NUCLEOTIDE SEQUENCE [LARGE SCALE GENOMIC DNA]</scope>
    <source>
        <tissue evidence="1">Nenye</tissue>
    </source>
</reference>
<sequence>MGCLERGDQWLGKTDRGLGIDKEKIGGLECRIGNRYDRLGGKGRREWTNLGDAWWEEQISRMGKGWGGKIVERCGTLRMALVVVAVVVKWLEWGWE</sequence>
<accession>A0ABD2ZLK6</accession>